<protein>
    <submittedName>
        <fullName evidence="2">Uncharacterized protein</fullName>
    </submittedName>
</protein>
<keyword evidence="1" id="KW-1133">Transmembrane helix</keyword>
<dbReference type="AlphaFoldDB" id="A0A364XVZ1"/>
<feature type="transmembrane region" description="Helical" evidence="1">
    <location>
        <begin position="150"/>
        <end position="170"/>
    </location>
</feature>
<dbReference type="EMBL" id="QMFY01000017">
    <property type="protein sequence ID" value="RAV98532.1"/>
    <property type="molecule type" value="Genomic_DNA"/>
</dbReference>
<keyword evidence="1" id="KW-0812">Transmembrane</keyword>
<reference evidence="2 3" key="1">
    <citation type="submission" date="2018-06" db="EMBL/GenBank/DDBJ databases">
        <title>Chryseolinea flavus sp. nov., a member of the phylum Bacteroidetes isolated from soil.</title>
        <authorList>
            <person name="Li Y."/>
            <person name="Wang J."/>
        </authorList>
    </citation>
    <scope>NUCLEOTIDE SEQUENCE [LARGE SCALE GENOMIC DNA]</scope>
    <source>
        <strain evidence="2 3">SDU1-6</strain>
    </source>
</reference>
<comment type="caution">
    <text evidence="2">The sequence shown here is derived from an EMBL/GenBank/DDBJ whole genome shotgun (WGS) entry which is preliminary data.</text>
</comment>
<evidence type="ECO:0000313" key="2">
    <source>
        <dbReference type="EMBL" id="RAV98532.1"/>
    </source>
</evidence>
<keyword evidence="3" id="KW-1185">Reference proteome</keyword>
<organism evidence="2 3">
    <name type="scientific">Pseudochryseolinea flava</name>
    <dbReference type="NCBI Taxonomy" id="2059302"/>
    <lineage>
        <taxon>Bacteria</taxon>
        <taxon>Pseudomonadati</taxon>
        <taxon>Bacteroidota</taxon>
        <taxon>Cytophagia</taxon>
        <taxon>Cytophagales</taxon>
        <taxon>Fulvivirgaceae</taxon>
        <taxon>Pseudochryseolinea</taxon>
    </lineage>
</organism>
<feature type="transmembrane region" description="Helical" evidence="1">
    <location>
        <begin position="114"/>
        <end position="144"/>
    </location>
</feature>
<evidence type="ECO:0000256" key="1">
    <source>
        <dbReference type="SAM" id="Phobius"/>
    </source>
</evidence>
<keyword evidence="1" id="KW-0472">Membrane</keyword>
<evidence type="ECO:0000313" key="3">
    <source>
        <dbReference type="Proteomes" id="UP000251889"/>
    </source>
</evidence>
<dbReference type="Proteomes" id="UP000251889">
    <property type="component" value="Unassembled WGS sequence"/>
</dbReference>
<proteinExistence type="predicted"/>
<gene>
    <name evidence="2" type="ORF">DQQ10_23740</name>
</gene>
<accession>A0A364XVZ1</accession>
<name>A0A364XVZ1_9BACT</name>
<sequence>MEAEKFINWILEMEAFLGVSGKSVRRPSDDNEDDFVDHVVELFKENRRFFNQFLFKIFDLKLRASLKTLYSMSDFEDKLFNEIFPSRTGRLRVKALESDTGLVFPKLMLSTRNLVIQLCVFIVPVFSFVILMLFNIEIFVAIYSAVKLSIFLPLVGIPYLILYIFFPAFYHPNEMKGVRTYRDLVEDLIVFNRYAYIEDDYRLTRLELRKLLLRDN</sequence>
<dbReference type="RefSeq" id="WP_112749425.1">
    <property type="nucleotide sequence ID" value="NZ_QMFY01000017.1"/>
</dbReference>